<evidence type="ECO:0000313" key="1">
    <source>
        <dbReference type="EMBL" id="GAA0655123.1"/>
    </source>
</evidence>
<name>A0AAV3T1C7_9EURY</name>
<accession>A0AAV3T1C7</accession>
<reference evidence="1 2" key="1">
    <citation type="journal article" date="2019" name="Int. J. Syst. Evol. Microbiol.">
        <title>The Global Catalogue of Microorganisms (GCM) 10K type strain sequencing project: providing services to taxonomists for standard genome sequencing and annotation.</title>
        <authorList>
            <consortium name="The Broad Institute Genomics Platform"/>
            <consortium name="The Broad Institute Genome Sequencing Center for Infectious Disease"/>
            <person name="Wu L."/>
            <person name="Ma J."/>
        </authorList>
    </citation>
    <scope>NUCLEOTIDE SEQUENCE [LARGE SCALE GENOMIC DNA]</scope>
    <source>
        <strain evidence="1 2">JCM 16327</strain>
    </source>
</reference>
<dbReference type="AlphaFoldDB" id="A0AAV3T1C7"/>
<dbReference type="GeneID" id="68573466"/>
<gene>
    <name evidence="1" type="ORF">GCM10009019_18540</name>
</gene>
<keyword evidence="2" id="KW-1185">Reference proteome</keyword>
<evidence type="ECO:0008006" key="3">
    <source>
        <dbReference type="Google" id="ProtNLM"/>
    </source>
</evidence>
<dbReference type="Gene3D" id="1.10.10.10">
    <property type="entry name" value="Winged helix-like DNA-binding domain superfamily/Winged helix DNA-binding domain"/>
    <property type="match status" value="1"/>
</dbReference>
<dbReference type="SUPFAM" id="SSF46785">
    <property type="entry name" value="Winged helix' DNA-binding domain"/>
    <property type="match status" value="1"/>
</dbReference>
<dbReference type="InterPro" id="IPR036390">
    <property type="entry name" value="WH_DNA-bd_sf"/>
</dbReference>
<evidence type="ECO:0000313" key="2">
    <source>
        <dbReference type="Proteomes" id="UP001500194"/>
    </source>
</evidence>
<proteinExistence type="predicted"/>
<comment type="caution">
    <text evidence="1">The sequence shown here is derived from an EMBL/GenBank/DDBJ whole genome shotgun (WGS) entry which is preliminary data.</text>
</comment>
<dbReference type="Proteomes" id="UP001500194">
    <property type="component" value="Unassembled WGS sequence"/>
</dbReference>
<dbReference type="EMBL" id="BAAADU010000002">
    <property type="protein sequence ID" value="GAA0655123.1"/>
    <property type="molecule type" value="Genomic_DNA"/>
</dbReference>
<dbReference type="RefSeq" id="WP_227260262.1">
    <property type="nucleotide sequence ID" value="NZ_BAAADU010000002.1"/>
</dbReference>
<dbReference type="InterPro" id="IPR036388">
    <property type="entry name" value="WH-like_DNA-bd_sf"/>
</dbReference>
<organism evidence="1 2">
    <name type="scientific">Salarchaeum japonicum</name>
    <dbReference type="NCBI Taxonomy" id="555573"/>
    <lineage>
        <taxon>Archaea</taxon>
        <taxon>Methanobacteriati</taxon>
        <taxon>Methanobacteriota</taxon>
        <taxon>Stenosarchaea group</taxon>
        <taxon>Halobacteria</taxon>
        <taxon>Halobacteriales</taxon>
        <taxon>Halobacteriaceae</taxon>
    </lineage>
</organism>
<protein>
    <recommendedName>
        <fullName evidence="3">MarR family transcriptional regulator</fullName>
    </recommendedName>
</protein>
<sequence>MSQRQIPNEVESARGKLVYLYLRTEGTASLTDLQGALGLSQLTLLTVLRSLRDTGHVRRTNEGFATVSRPA</sequence>